<reference evidence="2 3" key="1">
    <citation type="submission" date="2015-11" db="EMBL/GenBank/DDBJ databases">
        <title>Draft Genome Sequence of the Strain BR 10423 (Rhizobium sp.) isolated from nodules of Mimosa pudica.</title>
        <authorList>
            <person name="Barauna A.C."/>
            <person name="Zilli J.E."/>
            <person name="Simoes-Araujo J.L."/>
            <person name="Reis V.M."/>
            <person name="James E.K."/>
            <person name="Reis F.B.Jr."/>
            <person name="Rouws L.F."/>
            <person name="Passos S.R."/>
            <person name="Gois S.R."/>
        </authorList>
    </citation>
    <scope>NUCLEOTIDE SEQUENCE [LARGE SCALE GENOMIC DNA]</scope>
    <source>
        <strain evidence="2 3">BR10423</strain>
    </source>
</reference>
<evidence type="ECO:0000259" key="1">
    <source>
        <dbReference type="Pfam" id="PF13490"/>
    </source>
</evidence>
<sequence>MSDESHRACPEWSDMLHGFVDGELDSVHSAQFEAHLAGCASCSAALARVTAIRKVIGGNGVKWRAPEEVRSRVLSSLSLETAATVDQEKAAAAENGIWPRIFAFIRQWSLVPSFAALAASLFLFVNLPRGIDIQDQIVASHVRSLLADHLADVQTSDRHTVKPWFNGKIDFSPPVVDLAAQGFPLIGGRVDYVGGRVVAALIYRLRGHVINLFIWPGTSTAPGSAEREGYNISRWSSGGLVFWAITDASAEDLAAFRKNFIAQAGLAPEEERP</sequence>
<protein>
    <submittedName>
        <fullName evidence="2">Anti-sigma factor</fullName>
    </submittedName>
</protein>
<organism evidence="2 3">
    <name type="scientific">Rhizobium altiplani</name>
    <dbReference type="NCBI Taxonomy" id="1864509"/>
    <lineage>
        <taxon>Bacteria</taxon>
        <taxon>Pseudomonadati</taxon>
        <taxon>Pseudomonadota</taxon>
        <taxon>Alphaproteobacteria</taxon>
        <taxon>Hyphomicrobiales</taxon>
        <taxon>Rhizobiaceae</taxon>
        <taxon>Rhizobium/Agrobacterium group</taxon>
        <taxon>Rhizobium</taxon>
    </lineage>
</organism>
<dbReference type="InterPro" id="IPR027383">
    <property type="entry name" value="Znf_put"/>
</dbReference>
<name>A0A125Q6Y3_9HYPH</name>
<evidence type="ECO:0000313" key="2">
    <source>
        <dbReference type="EMBL" id="KWV49372.1"/>
    </source>
</evidence>
<dbReference type="InterPro" id="IPR041916">
    <property type="entry name" value="Anti_sigma_zinc_sf"/>
</dbReference>
<dbReference type="OrthoDB" id="7549755at2"/>
<dbReference type="AlphaFoldDB" id="A0A125Q6Y3"/>
<gene>
    <name evidence="2" type="ORF">AS026_10605</name>
</gene>
<dbReference type="Proteomes" id="UP000068164">
    <property type="component" value="Unassembled WGS sequence"/>
</dbReference>
<feature type="domain" description="Putative zinc-finger" evidence="1">
    <location>
        <begin position="9"/>
        <end position="42"/>
    </location>
</feature>
<dbReference type="Gene3D" id="1.10.10.1320">
    <property type="entry name" value="Anti-sigma factor, zinc-finger domain"/>
    <property type="match status" value="1"/>
</dbReference>
<proteinExistence type="predicted"/>
<accession>A0A125Q6Y3</accession>
<evidence type="ECO:0000313" key="3">
    <source>
        <dbReference type="Proteomes" id="UP000068164"/>
    </source>
</evidence>
<dbReference type="Pfam" id="PF13490">
    <property type="entry name" value="zf-HC2"/>
    <property type="match status" value="1"/>
</dbReference>
<dbReference type="EMBL" id="LNCD01000091">
    <property type="protein sequence ID" value="KWV49372.1"/>
    <property type="molecule type" value="Genomic_DNA"/>
</dbReference>
<keyword evidence="3" id="KW-1185">Reference proteome</keyword>
<dbReference type="RefSeq" id="WP_062371757.1">
    <property type="nucleotide sequence ID" value="NZ_LNCD01000091.1"/>
</dbReference>
<comment type="caution">
    <text evidence="2">The sequence shown here is derived from an EMBL/GenBank/DDBJ whole genome shotgun (WGS) entry which is preliminary data.</text>
</comment>